<evidence type="ECO:0000313" key="3">
    <source>
        <dbReference type="Proteomes" id="UP001564760"/>
    </source>
</evidence>
<feature type="compositionally biased region" description="Low complexity" evidence="1">
    <location>
        <begin position="93"/>
        <end position="110"/>
    </location>
</feature>
<dbReference type="RefSeq" id="WP_369736313.1">
    <property type="nucleotide sequence ID" value="NZ_JBGEDP010000001.1"/>
</dbReference>
<feature type="region of interest" description="Disordered" evidence="1">
    <location>
        <begin position="162"/>
        <end position="226"/>
    </location>
</feature>
<evidence type="ECO:0000256" key="1">
    <source>
        <dbReference type="SAM" id="MobiDB-lite"/>
    </source>
</evidence>
<name>A0ABV4BTL5_9MYCO</name>
<evidence type="ECO:0008006" key="4">
    <source>
        <dbReference type="Google" id="ProtNLM"/>
    </source>
</evidence>
<evidence type="ECO:0000313" key="2">
    <source>
        <dbReference type="EMBL" id="MEY8013649.1"/>
    </source>
</evidence>
<dbReference type="EMBL" id="JBGEDP010000001">
    <property type="protein sequence ID" value="MEY8013649.1"/>
    <property type="molecule type" value="Genomic_DNA"/>
</dbReference>
<organism evidence="2 3">
    <name type="scientific">Mycobacterium servetii</name>
    <dbReference type="NCBI Taxonomy" id="3237418"/>
    <lineage>
        <taxon>Bacteria</taxon>
        <taxon>Bacillati</taxon>
        <taxon>Actinomycetota</taxon>
        <taxon>Actinomycetes</taxon>
        <taxon>Mycobacteriales</taxon>
        <taxon>Mycobacteriaceae</taxon>
        <taxon>Mycobacterium</taxon>
    </lineage>
</organism>
<gene>
    <name evidence="2" type="ORF">AB8998_00530</name>
</gene>
<proteinExistence type="predicted"/>
<keyword evidence="3" id="KW-1185">Reference proteome</keyword>
<comment type="caution">
    <text evidence="2">The sequence shown here is derived from an EMBL/GenBank/DDBJ whole genome shotgun (WGS) entry which is preliminary data.</text>
</comment>
<dbReference type="Proteomes" id="UP001564760">
    <property type="component" value="Unassembled WGS sequence"/>
</dbReference>
<protein>
    <recommendedName>
        <fullName evidence="4">ESX-1 secretion-associated protein EspJ</fullName>
    </recommendedName>
</protein>
<sequence length="226" mass="22438">MIVDPARLETAGSALQALVFPVAPPRLVVGGRDALSAAIDETLPVVEAPVVDGLPAVKAALTRTGSSITAAAGIYAETDQRLSDHVSRVDFGATGQSRSTSARRSAGAAAEHPDDGETPGAPEAPALQGLSLPSMPQLGPLTQHGQSVGMAGYTAQSVLQSTQGAVSSMPGGSATPAQLSGSTTPEPPADDDEAHADGAGPGARASETVPDQPAGQPITAPSQLEV</sequence>
<reference evidence="2 3" key="1">
    <citation type="submission" date="2024-08" db="EMBL/GenBank/DDBJ databases">
        <title>Mycobacterium servetensis sp. nov., a novel rapid-growing mycobacterial species recovered from a human patient in Zaragoza, Spain.</title>
        <authorList>
            <person name="Tristancho-Baro A.I."/>
            <person name="Buenestado-Serrano S."/>
            <person name="Garcia De Viedma D."/>
            <person name="Milagro-Beamonte A."/>
            <person name="Burillo N."/>
            <person name="Sanz S."/>
            <person name="Lopez-Calleja A.I."/>
            <person name="Penas-Utrilla D."/>
            <person name="Guardingo M."/>
            <person name="Garcia M.J."/>
            <person name="Vinuelas-Bayon J."/>
        </authorList>
    </citation>
    <scope>NUCLEOTIDE SEQUENCE [LARGE SCALE GENOMIC DNA]</scope>
    <source>
        <strain evidence="3">HUMS_12744610</strain>
    </source>
</reference>
<accession>A0ABV4BTL5</accession>
<feature type="region of interest" description="Disordered" evidence="1">
    <location>
        <begin position="91"/>
        <end position="146"/>
    </location>
</feature>
<feature type="compositionally biased region" description="Polar residues" evidence="1">
    <location>
        <begin position="175"/>
        <end position="184"/>
    </location>
</feature>